<keyword evidence="2" id="KW-1185">Reference proteome</keyword>
<comment type="caution">
    <text evidence="1">The sequence shown here is derived from an EMBL/GenBank/DDBJ whole genome shotgun (WGS) entry which is preliminary data.</text>
</comment>
<name>A0A0N1IL20_LEPSE</name>
<dbReference type="OMA" id="PRYVVWD"/>
<dbReference type="GO" id="GO:0032299">
    <property type="term" value="C:ribonuclease H2 complex"/>
    <property type="evidence" value="ECO:0007669"/>
    <property type="project" value="InterPro"/>
</dbReference>
<protein>
    <submittedName>
        <fullName evidence="1">Uncharacterized protein</fullName>
    </submittedName>
</protein>
<dbReference type="EMBL" id="LJSK01000082">
    <property type="protein sequence ID" value="KPI87553.1"/>
    <property type="molecule type" value="Genomic_DNA"/>
</dbReference>
<organism evidence="1 2">
    <name type="scientific">Leptomonas seymouri</name>
    <dbReference type="NCBI Taxonomy" id="5684"/>
    <lineage>
        <taxon>Eukaryota</taxon>
        <taxon>Discoba</taxon>
        <taxon>Euglenozoa</taxon>
        <taxon>Kinetoplastea</taxon>
        <taxon>Metakinetoplastina</taxon>
        <taxon>Trypanosomatida</taxon>
        <taxon>Trypanosomatidae</taxon>
        <taxon>Leishmaniinae</taxon>
        <taxon>Leptomonas</taxon>
    </lineage>
</organism>
<reference evidence="1 2" key="1">
    <citation type="journal article" date="2015" name="PLoS Pathog.">
        <title>Leptomonas seymouri: Adaptations to the Dixenous Life Cycle Analyzed by Genome Sequencing, Transcriptome Profiling and Co-infection with Leishmania donovani.</title>
        <authorList>
            <person name="Kraeva N."/>
            <person name="Butenko A."/>
            <person name="Hlavacova J."/>
            <person name="Kostygov A."/>
            <person name="Myskova J."/>
            <person name="Grybchuk D."/>
            <person name="Lestinova T."/>
            <person name="Votypka J."/>
            <person name="Volf P."/>
            <person name="Opperdoes F."/>
            <person name="Flegontov P."/>
            <person name="Lukes J."/>
            <person name="Yurchenko V."/>
        </authorList>
    </citation>
    <scope>NUCLEOTIDE SEQUENCE [LARGE SCALE GENOMIC DNA]</scope>
    <source>
        <strain evidence="1 2">ATCC 30220</strain>
    </source>
</reference>
<dbReference type="GO" id="GO:0006401">
    <property type="term" value="P:RNA catabolic process"/>
    <property type="evidence" value="ECO:0007669"/>
    <property type="project" value="InterPro"/>
</dbReference>
<dbReference type="InterPro" id="IPR013924">
    <property type="entry name" value="RNase_H2_suC"/>
</dbReference>
<dbReference type="VEuPathDB" id="TriTrypDB:Lsey_0082_0060"/>
<gene>
    <name evidence="1" type="ORF">ABL78_3350</name>
</gene>
<evidence type="ECO:0000313" key="1">
    <source>
        <dbReference type="EMBL" id="KPI87553.1"/>
    </source>
</evidence>
<sequence>MTQTSSSPTGVVFHALPVQTDFAGTTDVHENFTSVMAEDSTTHLWHATLRGRRLLGTAVQLPDDYAVALVATAECPAGPSPCFYLSVLSEAREKESTIEVPSVMLVEAAAPSYVQWEHDRPPAAAATVPQWIALASILHASD</sequence>
<accession>A0A0N1IL20</accession>
<dbReference type="Gene3D" id="2.40.128.680">
    <property type="match status" value="1"/>
</dbReference>
<evidence type="ECO:0000313" key="2">
    <source>
        <dbReference type="Proteomes" id="UP000038009"/>
    </source>
</evidence>
<dbReference type="AlphaFoldDB" id="A0A0N1IL20"/>
<proteinExistence type="predicted"/>
<dbReference type="OrthoDB" id="6222486at2759"/>
<dbReference type="Proteomes" id="UP000038009">
    <property type="component" value="Unassembled WGS sequence"/>
</dbReference>
<dbReference type="Pfam" id="PF08615">
    <property type="entry name" value="RNase_H2_suC"/>
    <property type="match status" value="1"/>
</dbReference>